<dbReference type="Proteomes" id="UP000236846">
    <property type="component" value="Unassembled WGS sequence"/>
</dbReference>
<dbReference type="EMBL" id="PCXE01000008">
    <property type="protein sequence ID" value="PIR26955.1"/>
    <property type="molecule type" value="Genomic_DNA"/>
</dbReference>
<reference evidence="1 2" key="1">
    <citation type="submission" date="2017-09" db="EMBL/GenBank/DDBJ databases">
        <title>Depth-based differentiation of microbial function through sediment-hosted aquifers and enrichment of novel symbionts in the deep terrestrial subsurface.</title>
        <authorList>
            <person name="Probst A.J."/>
            <person name="Ladd B."/>
            <person name="Jarett J.K."/>
            <person name="Geller-Mcgrath D.E."/>
            <person name="Sieber C.M."/>
            <person name="Emerson J.B."/>
            <person name="Anantharaman K."/>
            <person name="Thomas B.C."/>
            <person name="Malmstrom R."/>
            <person name="Stieglmeier M."/>
            <person name="Klingl A."/>
            <person name="Woyke T."/>
            <person name="Ryan C.M."/>
            <person name="Banfield J.F."/>
        </authorList>
    </citation>
    <scope>NUCLEOTIDE SEQUENCE [LARGE SCALE GENOMIC DNA]</scope>
    <source>
        <strain evidence="1">CG11_big_fil_rev_8_21_14_0_20_43_10</strain>
    </source>
</reference>
<proteinExistence type="predicted"/>
<dbReference type="AlphaFoldDB" id="A0A2H0Q0A5"/>
<sequence>MDKQNLHQLSSVITNFGIRIQENKAFADILTQFGTFVCCLENGTVQVQSPDGFTGDVPAEVLKKAKELLRGITESTEMS</sequence>
<accession>A0A2H0Q0A5</accession>
<evidence type="ECO:0000313" key="1">
    <source>
        <dbReference type="EMBL" id="PIR26955.1"/>
    </source>
</evidence>
<comment type="caution">
    <text evidence="1">The sequence shown here is derived from an EMBL/GenBank/DDBJ whole genome shotgun (WGS) entry which is preliminary data.</text>
</comment>
<gene>
    <name evidence="1" type="ORF">COV41_00280</name>
</gene>
<protein>
    <submittedName>
        <fullName evidence="1">Uncharacterized protein</fullName>
    </submittedName>
</protein>
<evidence type="ECO:0000313" key="2">
    <source>
        <dbReference type="Proteomes" id="UP000236846"/>
    </source>
</evidence>
<organism evidence="1 2">
    <name type="scientific">Candidatus Brennerbacteria bacterium CG11_big_fil_rev_8_21_14_0_20_43_10</name>
    <dbReference type="NCBI Taxonomy" id="1974523"/>
    <lineage>
        <taxon>Bacteria</taxon>
        <taxon>Candidatus Brenneribacteriota</taxon>
    </lineage>
</organism>
<name>A0A2H0Q0A5_9BACT</name>